<dbReference type="OrthoDB" id="198726at2"/>
<feature type="signal peptide" evidence="2">
    <location>
        <begin position="1"/>
        <end position="21"/>
    </location>
</feature>
<comment type="caution">
    <text evidence="3">The sequence shown here is derived from an EMBL/GenBank/DDBJ whole genome shotgun (WGS) entry which is preliminary data.</text>
</comment>
<sequence length="207" mass="22302">MWRRSALALAILTASAGIALADQDTETRLRDALRTATGQLRALEDERTALQARVSVAEKERDALKAQVATVKDQLAAARKETAAEAGKVAELETRAGEQAGALDRMQGVLGQCRSANEKAVTLGKSLEEEGRRLSAELDGQRGRADACEAKNIELYRVGSEILDAYAGVGLGDVVATREPFLGLKRVELETLVQDYRDKLADAKVKP</sequence>
<evidence type="ECO:0000256" key="2">
    <source>
        <dbReference type="SAM" id="SignalP"/>
    </source>
</evidence>
<dbReference type="RefSeq" id="WP_109904286.1">
    <property type="nucleotide sequence ID" value="NZ_QGLE01000003.1"/>
</dbReference>
<gene>
    <name evidence="3" type="ORF">DKG74_07545</name>
</gene>
<dbReference type="EMBL" id="QGLE01000003">
    <property type="protein sequence ID" value="PWR24648.1"/>
    <property type="molecule type" value="Genomic_DNA"/>
</dbReference>
<feature type="coiled-coil region" evidence="1">
    <location>
        <begin position="26"/>
        <end position="81"/>
    </location>
</feature>
<accession>A0A317EC76</accession>
<name>A0A317EC76_9PROT</name>
<keyword evidence="4" id="KW-1185">Reference proteome</keyword>
<evidence type="ECO:0008006" key="5">
    <source>
        <dbReference type="Google" id="ProtNLM"/>
    </source>
</evidence>
<evidence type="ECO:0000313" key="3">
    <source>
        <dbReference type="EMBL" id="PWR24648.1"/>
    </source>
</evidence>
<dbReference type="Gene3D" id="1.10.287.1490">
    <property type="match status" value="1"/>
</dbReference>
<keyword evidence="1" id="KW-0175">Coiled coil</keyword>
<evidence type="ECO:0000313" key="4">
    <source>
        <dbReference type="Proteomes" id="UP000245461"/>
    </source>
</evidence>
<dbReference type="Proteomes" id="UP000245461">
    <property type="component" value="Unassembled WGS sequence"/>
</dbReference>
<keyword evidence="2" id="KW-0732">Signal</keyword>
<evidence type="ECO:0000256" key="1">
    <source>
        <dbReference type="SAM" id="Coils"/>
    </source>
</evidence>
<feature type="chain" id="PRO_5016348219" description="DNA repair protein" evidence="2">
    <location>
        <begin position="22"/>
        <end position="207"/>
    </location>
</feature>
<protein>
    <recommendedName>
        <fullName evidence="5">DNA repair protein</fullName>
    </recommendedName>
</protein>
<dbReference type="AlphaFoldDB" id="A0A317EC76"/>
<proteinExistence type="predicted"/>
<reference evidence="3 4" key="1">
    <citation type="submission" date="2018-05" db="EMBL/GenBank/DDBJ databases">
        <title>Zavarzinia sp. HR-AS.</title>
        <authorList>
            <person name="Lee Y."/>
            <person name="Jeon C.O."/>
        </authorList>
    </citation>
    <scope>NUCLEOTIDE SEQUENCE [LARGE SCALE GENOMIC DNA]</scope>
    <source>
        <strain evidence="3 4">HR-AS</strain>
    </source>
</reference>
<organism evidence="3 4">
    <name type="scientific">Zavarzinia aquatilis</name>
    <dbReference type="NCBI Taxonomy" id="2211142"/>
    <lineage>
        <taxon>Bacteria</taxon>
        <taxon>Pseudomonadati</taxon>
        <taxon>Pseudomonadota</taxon>
        <taxon>Alphaproteobacteria</taxon>
        <taxon>Rhodospirillales</taxon>
        <taxon>Zavarziniaceae</taxon>
        <taxon>Zavarzinia</taxon>
    </lineage>
</organism>